<reference evidence="5 6" key="1">
    <citation type="submission" date="2020-08" db="EMBL/GenBank/DDBJ databases">
        <authorList>
            <person name="Hejnol A."/>
        </authorList>
    </citation>
    <scope>NUCLEOTIDE SEQUENCE [LARGE SCALE GENOMIC DNA]</scope>
</reference>
<keyword evidence="3" id="KW-0833">Ubl conjugation pathway</keyword>
<sequence length="560" mass="64161">MAPSVDMPVDINVFSIPHNRMKELVDEYNMMMRETNFHNSGHLKKALALLQSTFTEFKAHEQIENKFIIKRLKLKLRQLSIENDAVCNCHKDSKLLYILDLLRMGHRKLRSFSERRTYVKELREALNEFTDDFLPHMKEEEEVFQPLLQQYFSYDELRALKRRVLQEHFISERIHSQLDEESESNSEAACSPILQLPDEILISIFLYLDKPDLIKVGKTCKKLHSLTFDGTFWKHINPIKWAKGDWSPGILPGEDEDNMEMNESELERESKILSGFVKYALPKVGKHLISLDLSRSKSIRNTMLSKFFYYAPNIQHLNLSYTEISDAAFKRIGLKRSGQNLKYLNLTSCSKLTDTAILRVSSAIHYGLPAPAPVTGKVCSFVRFFDMDDKLPKCLCHVSENTAERRIRRLSGDEMSFSNSRRRQFGGETESHDVDKEKRTFSLENLAHDVNSTCPCPHSDRASVLEYISLSGCFQLTDLSLRCLGAGNGLQSLENIDFSGLFRLSGSALQEFIKKCPKLTPEKFSFCDNICCGSFGNMANGCANLDYGDKFCCRSGFSQF</sequence>
<dbReference type="GO" id="GO:0006879">
    <property type="term" value="P:intracellular iron ion homeostasis"/>
    <property type="evidence" value="ECO:0007669"/>
    <property type="project" value="InterPro"/>
</dbReference>
<protein>
    <submittedName>
        <fullName evidence="5">DgyrCDS10879</fullName>
    </submittedName>
</protein>
<keyword evidence="2" id="KW-0479">Metal-binding</keyword>
<dbReference type="Gene3D" id="3.80.10.10">
    <property type="entry name" value="Ribonuclease Inhibitor"/>
    <property type="match status" value="2"/>
</dbReference>
<evidence type="ECO:0000256" key="2">
    <source>
        <dbReference type="ARBA" id="ARBA00022723"/>
    </source>
</evidence>
<dbReference type="InterPro" id="IPR001810">
    <property type="entry name" value="F-box_dom"/>
</dbReference>
<dbReference type="InterPro" id="IPR032675">
    <property type="entry name" value="LRR_dom_sf"/>
</dbReference>
<dbReference type="SMART" id="SM00367">
    <property type="entry name" value="LRR_CC"/>
    <property type="match status" value="4"/>
</dbReference>
<dbReference type="PANTHER" id="PTHR13318">
    <property type="entry name" value="PARTNER OF PAIRED, ISOFORM B-RELATED"/>
    <property type="match status" value="1"/>
</dbReference>
<feature type="domain" description="F-box" evidence="4">
    <location>
        <begin position="190"/>
        <end position="236"/>
    </location>
</feature>
<dbReference type="SMART" id="SM00256">
    <property type="entry name" value="FBOX"/>
    <property type="match status" value="1"/>
</dbReference>
<dbReference type="GO" id="GO:0031146">
    <property type="term" value="P:SCF-dependent proteasomal ubiquitin-dependent protein catabolic process"/>
    <property type="evidence" value="ECO:0007669"/>
    <property type="project" value="TreeGrafter"/>
</dbReference>
<dbReference type="InterPro" id="IPR036047">
    <property type="entry name" value="F-box-like_dom_sf"/>
</dbReference>
<keyword evidence="1" id="KW-0963">Cytoplasm</keyword>
<comment type="caution">
    <text evidence="5">The sequence shown here is derived from an EMBL/GenBank/DDBJ whole genome shotgun (WGS) entry which is preliminary data.</text>
</comment>
<dbReference type="CDD" id="cd12109">
    <property type="entry name" value="Hr_FBXL5"/>
    <property type="match status" value="1"/>
</dbReference>
<dbReference type="PROSITE" id="PS50181">
    <property type="entry name" value="FBOX"/>
    <property type="match status" value="1"/>
</dbReference>
<evidence type="ECO:0000313" key="5">
    <source>
        <dbReference type="EMBL" id="CAD5122456.1"/>
    </source>
</evidence>
<evidence type="ECO:0000259" key="4">
    <source>
        <dbReference type="PROSITE" id="PS50181"/>
    </source>
</evidence>
<dbReference type="SUPFAM" id="SSF52047">
    <property type="entry name" value="RNI-like"/>
    <property type="match status" value="2"/>
</dbReference>
<evidence type="ECO:0000256" key="1">
    <source>
        <dbReference type="ARBA" id="ARBA00022490"/>
    </source>
</evidence>
<organism evidence="5 6">
    <name type="scientific">Dimorphilus gyrociliatus</name>
    <dbReference type="NCBI Taxonomy" id="2664684"/>
    <lineage>
        <taxon>Eukaryota</taxon>
        <taxon>Metazoa</taxon>
        <taxon>Spiralia</taxon>
        <taxon>Lophotrochozoa</taxon>
        <taxon>Annelida</taxon>
        <taxon>Polychaeta</taxon>
        <taxon>Polychaeta incertae sedis</taxon>
        <taxon>Dinophilidae</taxon>
        <taxon>Dimorphilus</taxon>
    </lineage>
</organism>
<dbReference type="GO" id="GO:0046872">
    <property type="term" value="F:metal ion binding"/>
    <property type="evidence" value="ECO:0007669"/>
    <property type="project" value="UniProtKB-KW"/>
</dbReference>
<dbReference type="EMBL" id="CAJFCJ010000017">
    <property type="protein sequence ID" value="CAD5122456.1"/>
    <property type="molecule type" value="Genomic_DNA"/>
</dbReference>
<dbReference type="AlphaFoldDB" id="A0A7I8W1P6"/>
<accession>A0A7I8W1P6</accession>
<evidence type="ECO:0000256" key="3">
    <source>
        <dbReference type="ARBA" id="ARBA00022786"/>
    </source>
</evidence>
<dbReference type="Gene3D" id="1.20.120.520">
    <property type="entry name" value="nmb1532 protein domain like"/>
    <property type="match status" value="1"/>
</dbReference>
<name>A0A7I8W1P6_9ANNE</name>
<keyword evidence="6" id="KW-1185">Reference proteome</keyword>
<dbReference type="Pfam" id="PF12937">
    <property type="entry name" value="F-box-like"/>
    <property type="match status" value="1"/>
</dbReference>
<dbReference type="InterPro" id="IPR006553">
    <property type="entry name" value="Leu-rich_rpt_Cys-con_subtyp"/>
</dbReference>
<evidence type="ECO:0000313" key="6">
    <source>
        <dbReference type="Proteomes" id="UP000549394"/>
    </source>
</evidence>
<dbReference type="InterPro" id="IPR045808">
    <property type="entry name" value="Hr_FBXL5"/>
</dbReference>
<proteinExistence type="predicted"/>
<dbReference type="Proteomes" id="UP000549394">
    <property type="component" value="Unassembled WGS sequence"/>
</dbReference>
<gene>
    <name evidence="5" type="ORF">DGYR_LOCUS10267</name>
</gene>
<dbReference type="OrthoDB" id="6284743at2759"/>
<dbReference type="SUPFAM" id="SSF81383">
    <property type="entry name" value="F-box domain"/>
    <property type="match status" value="1"/>
</dbReference>
<dbReference type="GO" id="GO:0019005">
    <property type="term" value="C:SCF ubiquitin ligase complex"/>
    <property type="evidence" value="ECO:0007669"/>
    <property type="project" value="TreeGrafter"/>
</dbReference>